<evidence type="ECO:0008006" key="4">
    <source>
        <dbReference type="Google" id="ProtNLM"/>
    </source>
</evidence>
<dbReference type="AlphaFoldDB" id="A0A3A9YK79"/>
<gene>
    <name evidence="2" type="ORF">D7044_08955</name>
</gene>
<dbReference type="Proteomes" id="UP000275865">
    <property type="component" value="Unassembled WGS sequence"/>
</dbReference>
<name>A0A3A9YK79_9ACTN</name>
<dbReference type="InterPro" id="IPR022435">
    <property type="entry name" value="Surface-anchored_actinobac"/>
</dbReference>
<evidence type="ECO:0000313" key="3">
    <source>
        <dbReference type="Proteomes" id="UP000275865"/>
    </source>
</evidence>
<feature type="signal peptide" evidence="1">
    <location>
        <begin position="1"/>
        <end position="27"/>
    </location>
</feature>
<reference evidence="2 3" key="1">
    <citation type="submission" date="2018-09" db="EMBL/GenBank/DDBJ databases">
        <title>Micromonospora sp. nov. MS1-9, isolated from a root of Musa sp.</title>
        <authorList>
            <person name="Kuncharoen N."/>
            <person name="Kudo T."/>
            <person name="Ohkuma M."/>
            <person name="Yuki M."/>
            <person name="Tanasupawat S."/>
        </authorList>
    </citation>
    <scope>NUCLEOTIDE SEQUENCE [LARGE SCALE GENOMIC DNA]</scope>
    <source>
        <strain evidence="2 3">MS1-9</strain>
    </source>
</reference>
<evidence type="ECO:0000256" key="1">
    <source>
        <dbReference type="SAM" id="SignalP"/>
    </source>
</evidence>
<dbReference type="EMBL" id="RAZT01000004">
    <property type="protein sequence ID" value="RKN33867.1"/>
    <property type="molecule type" value="Genomic_DNA"/>
</dbReference>
<protein>
    <recommendedName>
        <fullName evidence="4">Surface-anchored protein</fullName>
    </recommendedName>
</protein>
<proteinExistence type="predicted"/>
<dbReference type="NCBIfam" id="TIGR03769">
    <property type="entry name" value="P_ac_wall_RPT"/>
    <property type="match status" value="1"/>
</dbReference>
<organism evidence="2 3">
    <name type="scientific">Micromonospora musae</name>
    <dbReference type="NCBI Taxonomy" id="1894970"/>
    <lineage>
        <taxon>Bacteria</taxon>
        <taxon>Bacillati</taxon>
        <taxon>Actinomycetota</taxon>
        <taxon>Actinomycetes</taxon>
        <taxon>Micromonosporales</taxon>
        <taxon>Micromonosporaceae</taxon>
        <taxon>Micromonospora</taxon>
    </lineage>
</organism>
<keyword evidence="1" id="KW-0732">Signal</keyword>
<evidence type="ECO:0000313" key="2">
    <source>
        <dbReference type="EMBL" id="RKN33867.1"/>
    </source>
</evidence>
<comment type="caution">
    <text evidence="2">The sequence shown here is derived from an EMBL/GenBank/DDBJ whole genome shotgun (WGS) entry which is preliminary data.</text>
</comment>
<sequence length="219" mass="22797">MHSTMRHLLASGVLGVALVATALPAQAATTTSSVVFKKGHLDVVDVAYEDGALEIGVHDEENDVEYGTDEVNLIVKRQAGVTVPADPAFAFLGTPGVSKVWILPEIQNPDLIWAGIAAEEIEAGVFTNDALTLSVQSVTGPGQFAIYTENAVGQPGVLADSGDGLPDNIALTAGDHTHANWAFDKAGTYRVTVRATGTLAATGQQVTSDQATLRFTVKG</sequence>
<accession>A0A3A9YK79</accession>
<dbReference type="NCBIfam" id="NF038134">
    <property type="entry name" value="choice_anch_M"/>
    <property type="match status" value="1"/>
</dbReference>
<feature type="chain" id="PRO_5017260251" description="Surface-anchored protein" evidence="1">
    <location>
        <begin position="28"/>
        <end position="219"/>
    </location>
</feature>